<feature type="transmembrane region" description="Helical" evidence="1">
    <location>
        <begin position="22"/>
        <end position="40"/>
    </location>
</feature>
<organism evidence="2 3">
    <name type="scientific">Protomyces lactucae-debilis</name>
    <dbReference type="NCBI Taxonomy" id="2754530"/>
    <lineage>
        <taxon>Eukaryota</taxon>
        <taxon>Fungi</taxon>
        <taxon>Dikarya</taxon>
        <taxon>Ascomycota</taxon>
        <taxon>Taphrinomycotina</taxon>
        <taxon>Taphrinomycetes</taxon>
        <taxon>Taphrinales</taxon>
        <taxon>Protomycetaceae</taxon>
        <taxon>Protomyces</taxon>
    </lineage>
</organism>
<dbReference type="PANTHER" id="PTHR28251">
    <property type="entry name" value="V-TYPE ATPASE ASSEMBLY FACTOR PKR1"/>
    <property type="match status" value="1"/>
</dbReference>
<dbReference type="RefSeq" id="XP_040722555.1">
    <property type="nucleotide sequence ID" value="XM_040867413.1"/>
</dbReference>
<dbReference type="AlphaFoldDB" id="A0A1Y2EWW7"/>
<feature type="non-terminal residue" evidence="2">
    <location>
        <position position="1"/>
    </location>
</feature>
<dbReference type="OrthoDB" id="9626941at2759"/>
<dbReference type="Proteomes" id="UP000193685">
    <property type="component" value="Unassembled WGS sequence"/>
</dbReference>
<accession>A0A1Y2EWW7</accession>
<reference evidence="2 3" key="1">
    <citation type="submission" date="2016-07" db="EMBL/GenBank/DDBJ databases">
        <title>Pervasive Adenine N6-methylation of Active Genes in Fungi.</title>
        <authorList>
            <consortium name="DOE Joint Genome Institute"/>
            <person name="Mondo S.J."/>
            <person name="Dannebaum R.O."/>
            <person name="Kuo R.C."/>
            <person name="Labutti K."/>
            <person name="Haridas S."/>
            <person name="Kuo A."/>
            <person name="Salamov A."/>
            <person name="Ahrendt S.R."/>
            <person name="Lipzen A."/>
            <person name="Sullivan W."/>
            <person name="Andreopoulos W.B."/>
            <person name="Clum A."/>
            <person name="Lindquist E."/>
            <person name="Daum C."/>
            <person name="Ramamoorthy G.K."/>
            <person name="Gryganskyi A."/>
            <person name="Culley D."/>
            <person name="Magnuson J.K."/>
            <person name="James T.Y."/>
            <person name="O'Malley M.A."/>
            <person name="Stajich J.E."/>
            <person name="Spatafora J.W."/>
            <person name="Visel A."/>
            <person name="Grigoriev I.V."/>
        </authorList>
    </citation>
    <scope>NUCLEOTIDE SEQUENCE [LARGE SCALE GENOMIC DNA]</scope>
    <source>
        <strain evidence="2 3">12-1054</strain>
    </source>
</reference>
<comment type="caution">
    <text evidence="2">The sequence shown here is derived from an EMBL/GenBank/DDBJ whole genome shotgun (WGS) entry which is preliminary data.</text>
</comment>
<dbReference type="InterPro" id="IPR013945">
    <property type="entry name" value="Pkr1"/>
</dbReference>
<dbReference type="GO" id="GO:0005789">
    <property type="term" value="C:endoplasmic reticulum membrane"/>
    <property type="evidence" value="ECO:0007669"/>
    <property type="project" value="TreeGrafter"/>
</dbReference>
<feature type="transmembrane region" description="Helical" evidence="1">
    <location>
        <begin position="47"/>
        <end position="64"/>
    </location>
</feature>
<sequence>QFVVELWESIFTPGVTPTLLKATYGAFIMLITTLSVLLFFTRNIHVLALLVLSFGLVLSLAWFLQELEIAKAQ</sequence>
<dbReference type="Pfam" id="PF08636">
    <property type="entry name" value="Pkr1"/>
    <property type="match status" value="1"/>
</dbReference>
<feature type="non-terminal residue" evidence="2">
    <location>
        <position position="73"/>
    </location>
</feature>
<gene>
    <name evidence="2" type="ORF">BCR37DRAFT_341961</name>
</gene>
<keyword evidence="1" id="KW-0812">Transmembrane</keyword>
<dbReference type="GO" id="GO:0070072">
    <property type="term" value="P:vacuolar proton-transporting V-type ATPase complex assembly"/>
    <property type="evidence" value="ECO:0007669"/>
    <property type="project" value="InterPro"/>
</dbReference>
<keyword evidence="1" id="KW-1133">Transmembrane helix</keyword>
<evidence type="ECO:0000256" key="1">
    <source>
        <dbReference type="SAM" id="Phobius"/>
    </source>
</evidence>
<dbReference type="GeneID" id="63784012"/>
<protein>
    <submittedName>
        <fullName evidence="2">ER protein Pkr1-domain-containing protein</fullName>
    </submittedName>
</protein>
<proteinExistence type="predicted"/>
<dbReference type="PANTHER" id="PTHR28251:SF1">
    <property type="entry name" value="V-TYPE ATPASE ASSEMBLY FACTOR PKR1"/>
    <property type="match status" value="1"/>
</dbReference>
<dbReference type="EMBL" id="MCFI01000024">
    <property type="protein sequence ID" value="ORY76102.1"/>
    <property type="molecule type" value="Genomic_DNA"/>
</dbReference>
<dbReference type="STRING" id="56484.A0A1Y2EWW7"/>
<name>A0A1Y2EWW7_PROLT</name>
<evidence type="ECO:0000313" key="3">
    <source>
        <dbReference type="Proteomes" id="UP000193685"/>
    </source>
</evidence>
<evidence type="ECO:0000313" key="2">
    <source>
        <dbReference type="EMBL" id="ORY76102.1"/>
    </source>
</evidence>
<keyword evidence="3" id="KW-1185">Reference proteome</keyword>
<keyword evidence="1" id="KW-0472">Membrane</keyword>